<sequence>MDLSTQMNAMNGSTKKTSICRYFASDGICFYGSDCQFWHNQSGHPSGHQSGHHQNHNQNHSASRSSLPPQMDASTHLPSESRLQTYMHQNNGNNGNSYYPNESSMSSLPLNALTIDSHNTRIGRKGITSSNTHSSSSAPIVAQLQQTTQQLIPNYFMTDAIRQELIRKLNVTQEMASNDMYLELPQVVDVYHDLVPLEASISSPSTTFNDMICSVFRATNSKNGEHFCLRRLHSFQPNSSNAKQMIAAIESWKKLFHSNVVQLRQVFTTKAFGDNSLIFVYDYHSMANTLMSHYFSHSSNTSSSSNSMNGYSTSSRPYSQQQSQRKLLPEPLIWNFIIQISSALRAIHSSGLSCRALDPTKIIITSGSGSTGANNSQDYPRLRLSGCGVFDVFTNDSFLNTNNPKVLAQHFQQEDLLAFGKLCLVLSTNNISSAAQRDSWQTSLDLISRSYSPDLRSLIYYLLSYNSSSGTTHTINDIMPMIGARFYTQLDSLYQRDDSLHDDLQKELDNGRVLRLLVKFGTINERPELQLDPNWSETGDRYLLKLFRDYLFHQLADDGHPWLDLGHIVSNLNKLDVGSPEKVCLVSRDEQNILIVSFAELKRCFESSLNELMI</sequence>
<keyword evidence="4 9" id="KW-0547">Nucleotide-binding</keyword>
<proteinExistence type="inferred from homology"/>
<dbReference type="Gene3D" id="4.10.1000.10">
    <property type="entry name" value="Zinc finger, CCCH-type"/>
    <property type="match status" value="1"/>
</dbReference>
<dbReference type="EMBL" id="CAJPVJ010000781">
    <property type="protein sequence ID" value="CAG2163378.1"/>
    <property type="molecule type" value="Genomic_DNA"/>
</dbReference>
<dbReference type="GO" id="GO:0010606">
    <property type="term" value="P:positive regulation of cytoplasmic mRNA processing body assembly"/>
    <property type="evidence" value="ECO:0007669"/>
    <property type="project" value="UniProtKB-UniRule"/>
</dbReference>
<evidence type="ECO:0000256" key="6">
    <source>
        <dbReference type="ARBA" id="ARBA00022833"/>
    </source>
</evidence>
<dbReference type="Pfam" id="PF00642">
    <property type="entry name" value="zf-CCCH"/>
    <property type="match status" value="1"/>
</dbReference>
<keyword evidence="3 10" id="KW-0479">Metal-binding</keyword>
<keyword evidence="7 9" id="KW-0067">ATP-binding</keyword>
<dbReference type="GO" id="GO:0008143">
    <property type="term" value="F:poly(A) binding"/>
    <property type="evidence" value="ECO:0007669"/>
    <property type="project" value="TreeGrafter"/>
</dbReference>
<dbReference type="EMBL" id="OC915606">
    <property type="protein sequence ID" value="CAD7641166.1"/>
    <property type="molecule type" value="Genomic_DNA"/>
</dbReference>
<evidence type="ECO:0000256" key="1">
    <source>
        <dbReference type="ARBA" id="ARBA00022490"/>
    </source>
</evidence>
<dbReference type="Proteomes" id="UP000728032">
    <property type="component" value="Unassembled WGS sequence"/>
</dbReference>
<keyword evidence="15" id="KW-1185">Reference proteome</keyword>
<evidence type="ECO:0000256" key="3">
    <source>
        <dbReference type="ARBA" id="ARBA00022723"/>
    </source>
</evidence>
<evidence type="ECO:0000313" key="15">
    <source>
        <dbReference type="Proteomes" id="UP000728032"/>
    </source>
</evidence>
<feature type="coiled-coil region" evidence="9">
    <location>
        <begin position="484"/>
        <end position="522"/>
    </location>
</feature>
<comment type="subcellular location">
    <subcellularLocation>
        <location evidence="9">Cytoplasm</location>
        <location evidence="9">P-body</location>
    </subcellularLocation>
</comment>
<keyword evidence="5 10" id="KW-0863">Zinc-finger</keyword>
<dbReference type="InterPro" id="IPR000571">
    <property type="entry name" value="Znf_CCCH"/>
</dbReference>
<dbReference type="PANTHER" id="PTHR12272">
    <property type="entry name" value="DEADENYLATION COMPLEX SUBUNIT PAN3"/>
    <property type="match status" value="1"/>
</dbReference>
<comment type="domain">
    <text evidence="9">The N-terminal zinc finger binds to poly(A) RNA.</text>
</comment>
<evidence type="ECO:0000256" key="8">
    <source>
        <dbReference type="ARBA" id="ARBA00023054"/>
    </source>
</evidence>
<dbReference type="GO" id="GO:0005524">
    <property type="term" value="F:ATP binding"/>
    <property type="evidence" value="ECO:0007669"/>
    <property type="project" value="UniProtKB-UniRule"/>
</dbReference>
<dbReference type="GO" id="GO:0006397">
    <property type="term" value="P:mRNA processing"/>
    <property type="evidence" value="ECO:0007669"/>
    <property type="project" value="UniProtKB-KW"/>
</dbReference>
<comment type="domain">
    <text evidence="9">Contains a pseudokinase domain. The protein kinase domain is predicted to be catalytically inactive because some of the residues important for catalytic activity are substituted and it lacks the equivalent of the binding site for a peptide substrate. However, it has retained an ATP-binding site and ATP-binding is required for mRNA degradation, stimulating the activity of the PAN2 nuclease in vitro. The nucleotide-binding site is juxtaposed to the RNase active site of PAN2 in the complex and may actually bind nucleosides of a poly(A) RNA rather than ATP, feeding the poly(A)-tail to the active site of the deadenylase and thus increasing the efficiency with which this distributive enzyme degrades oligo(A) RNAs.</text>
</comment>
<feature type="region of interest" description="Knob domain" evidence="9">
    <location>
        <begin position="523"/>
        <end position="614"/>
    </location>
</feature>
<evidence type="ECO:0000256" key="10">
    <source>
        <dbReference type="PROSITE-ProRule" id="PRU00723"/>
    </source>
</evidence>
<evidence type="ECO:0000256" key="2">
    <source>
        <dbReference type="ARBA" id="ARBA00022664"/>
    </source>
</evidence>
<evidence type="ECO:0000259" key="12">
    <source>
        <dbReference type="PROSITE" id="PS50011"/>
    </source>
</evidence>
<feature type="binding site" evidence="9">
    <location>
        <position position="230"/>
    </location>
    <ligand>
        <name>ATP</name>
        <dbReference type="ChEBI" id="CHEBI:30616"/>
    </ligand>
</feature>
<dbReference type="InterPro" id="IPR000719">
    <property type="entry name" value="Prot_kinase_dom"/>
</dbReference>
<dbReference type="SUPFAM" id="SSF90229">
    <property type="entry name" value="CCCH zinc finger"/>
    <property type="match status" value="1"/>
</dbReference>
<dbReference type="GO" id="GO:0008270">
    <property type="term" value="F:zinc ion binding"/>
    <property type="evidence" value="ECO:0007669"/>
    <property type="project" value="UniProtKB-KW"/>
</dbReference>
<name>A0A7R9QDW8_9ACAR</name>
<keyword evidence="2 9" id="KW-0507">mRNA processing</keyword>
<evidence type="ECO:0000256" key="9">
    <source>
        <dbReference type="HAMAP-Rule" id="MF_03181"/>
    </source>
</evidence>
<feature type="zinc finger region" description="C3H1-type" evidence="10">
    <location>
        <begin position="14"/>
        <end position="42"/>
    </location>
</feature>
<dbReference type="AlphaFoldDB" id="A0A7R9QDW8"/>
<dbReference type="SMART" id="SM00356">
    <property type="entry name" value="ZnF_C3H1"/>
    <property type="match status" value="1"/>
</dbReference>
<feature type="compositionally biased region" description="Low complexity" evidence="11">
    <location>
        <begin position="56"/>
        <end position="66"/>
    </location>
</feature>
<comment type="caution">
    <text evidence="9">Lacks conserved residue(s) required for the propagation of feature annotation.</text>
</comment>
<dbReference type="OrthoDB" id="204958at2759"/>
<feature type="binding site" evidence="9">
    <location>
        <begin position="360"/>
        <end position="361"/>
    </location>
    <ligand>
        <name>ATP</name>
        <dbReference type="ChEBI" id="CHEBI:30616"/>
    </ligand>
</feature>
<evidence type="ECO:0000256" key="4">
    <source>
        <dbReference type="ARBA" id="ARBA00022741"/>
    </source>
</evidence>
<comment type="subunit">
    <text evidence="9">Homodimer. Forms a heterotrimer with a catalytic subunit PAN2 to form the poly(A)-nuclease (PAN) deadenylation complex. Interacts (via PAM-2 motif) with poly(A)-binding protein (via PABC domain), conferring substrate specificity of the enzyme complex.</text>
</comment>
<dbReference type="GO" id="GO:0000932">
    <property type="term" value="C:P-body"/>
    <property type="evidence" value="ECO:0007669"/>
    <property type="project" value="UniProtKB-SubCell"/>
</dbReference>
<dbReference type="HAMAP" id="MF_03181">
    <property type="entry name" value="PAN3"/>
    <property type="match status" value="1"/>
</dbReference>
<keyword evidence="1 9" id="KW-0963">Cytoplasm</keyword>
<evidence type="ECO:0000259" key="13">
    <source>
        <dbReference type="PROSITE" id="PS50103"/>
    </source>
</evidence>
<keyword evidence="6 10" id="KW-0862">Zinc</keyword>
<reference evidence="14" key="1">
    <citation type="submission" date="2020-11" db="EMBL/GenBank/DDBJ databases">
        <authorList>
            <person name="Tran Van P."/>
        </authorList>
    </citation>
    <scope>NUCLEOTIDE SEQUENCE</scope>
</reference>
<dbReference type="InterPro" id="IPR011009">
    <property type="entry name" value="Kinase-like_dom_sf"/>
</dbReference>
<evidence type="ECO:0000256" key="5">
    <source>
        <dbReference type="ARBA" id="ARBA00022771"/>
    </source>
</evidence>
<dbReference type="InterPro" id="IPR041332">
    <property type="entry name" value="Pan3_CK"/>
</dbReference>
<dbReference type="GO" id="GO:0004672">
    <property type="term" value="F:protein kinase activity"/>
    <property type="evidence" value="ECO:0007669"/>
    <property type="project" value="InterPro"/>
</dbReference>
<dbReference type="GO" id="GO:0000289">
    <property type="term" value="P:nuclear-transcribed mRNA poly(A) tail shortening"/>
    <property type="evidence" value="ECO:0007669"/>
    <property type="project" value="UniProtKB-UniRule"/>
</dbReference>
<dbReference type="Gene3D" id="1.10.510.10">
    <property type="entry name" value="Transferase(Phosphotransferase) domain 1"/>
    <property type="match status" value="1"/>
</dbReference>
<dbReference type="PROSITE" id="PS50103">
    <property type="entry name" value="ZF_C3H1"/>
    <property type="match status" value="1"/>
</dbReference>
<dbReference type="SUPFAM" id="SSF56112">
    <property type="entry name" value="Protein kinase-like (PK-like)"/>
    <property type="match status" value="1"/>
</dbReference>
<evidence type="ECO:0000313" key="14">
    <source>
        <dbReference type="EMBL" id="CAD7641166.1"/>
    </source>
</evidence>
<comment type="function">
    <text evidence="9">Regulatory subunit of the poly(A)-nuclease (PAN) deadenylation complex, one of two cytoplasmic mRNA deadenylases involved in general and miRNA-mediated mRNA turnover. PAN specifically shortens poly(A) tails of RNA and the activity is stimulated by poly(A)-binding protein (PABP). PAN deadenylation is followed by rapid degradation of the shortened mRNA tails by the CCR4-NOT complex. Deadenylated mRNAs are then degraded by two alternative mechanisms, namely exosome-mediated 3'-5' exonucleolytic degradation, or deadenlyation-dependent mRNA decaping and subsequent 5'-3' exonucleolytic degradation by XRN1. PAN3 acts as a positive regulator for PAN activity, recruiting the catalytic subunit PAN2 to mRNA via its interaction with RNA and PABP, and to miRNA targets via its interaction with GW182 family proteins.</text>
</comment>
<comment type="domain">
    <text evidence="9">The pseudokinase domain, the coiled-coil (CC), and C-terminal knob domain (CK) form a structural unit (PKC) that forms an extensive high-affinity interaction surface for PAN2.</text>
</comment>
<dbReference type="FunFam" id="1.10.287.3700:FF:000001">
    <property type="entry name" value="PAN2-PAN3 deadenylation complex subunit PAN3"/>
    <property type="match status" value="1"/>
</dbReference>
<accession>A0A7R9QDW8</accession>
<dbReference type="PANTHER" id="PTHR12272:SF11">
    <property type="entry name" value="PAN2-PAN3 DEADENYLATION COMPLEX SUBUNIT PAN3"/>
    <property type="match status" value="1"/>
</dbReference>
<comment type="similarity">
    <text evidence="9">Belongs to the protein kinase superfamily. PAN3 family.</text>
</comment>
<feature type="domain" description="Protein kinase" evidence="12">
    <location>
        <begin position="201"/>
        <end position="513"/>
    </location>
</feature>
<dbReference type="InterPro" id="IPR030844">
    <property type="entry name" value="PAN3"/>
</dbReference>
<organism evidence="14">
    <name type="scientific">Oppiella nova</name>
    <dbReference type="NCBI Taxonomy" id="334625"/>
    <lineage>
        <taxon>Eukaryota</taxon>
        <taxon>Metazoa</taxon>
        <taxon>Ecdysozoa</taxon>
        <taxon>Arthropoda</taxon>
        <taxon>Chelicerata</taxon>
        <taxon>Arachnida</taxon>
        <taxon>Acari</taxon>
        <taxon>Acariformes</taxon>
        <taxon>Sarcoptiformes</taxon>
        <taxon>Oribatida</taxon>
        <taxon>Brachypylina</taxon>
        <taxon>Oppioidea</taxon>
        <taxon>Oppiidae</taxon>
        <taxon>Oppiella</taxon>
    </lineage>
</organism>
<protein>
    <recommendedName>
        <fullName evidence="9">PAN2-PAN3 deadenylation complex subunit PAN3</fullName>
    </recommendedName>
    <alternativeName>
        <fullName evidence="9">PAB1P-dependent poly(A)-specific ribonuclease</fullName>
    </alternativeName>
    <alternativeName>
        <fullName evidence="9">Poly(A)-nuclease deadenylation complex subunit 3</fullName>
        <shortName evidence="9">PAN deadenylation complex subunit 3</shortName>
    </alternativeName>
</protein>
<dbReference type="Pfam" id="PF18101">
    <property type="entry name" value="Pan3_CK"/>
    <property type="match status" value="1"/>
</dbReference>
<gene>
    <name evidence="9" type="primary">PAN3</name>
    <name evidence="14" type="ORF">ONB1V03_LOCUS2954</name>
</gene>
<evidence type="ECO:0000256" key="11">
    <source>
        <dbReference type="SAM" id="MobiDB-lite"/>
    </source>
</evidence>
<evidence type="ECO:0000256" key="7">
    <source>
        <dbReference type="ARBA" id="ARBA00022840"/>
    </source>
</evidence>
<dbReference type="Gene3D" id="1.10.287.3700">
    <property type="match status" value="1"/>
</dbReference>
<feature type="region of interest" description="Disordered" evidence="11">
    <location>
        <begin position="43"/>
        <end position="76"/>
    </location>
</feature>
<dbReference type="PROSITE" id="PS50011">
    <property type="entry name" value="PROTEIN_KINASE_DOM"/>
    <property type="match status" value="1"/>
</dbReference>
<dbReference type="GO" id="GO:0031251">
    <property type="term" value="C:PAN complex"/>
    <property type="evidence" value="ECO:0007669"/>
    <property type="project" value="UniProtKB-UniRule"/>
</dbReference>
<dbReference type="InterPro" id="IPR036855">
    <property type="entry name" value="Znf_CCCH_sf"/>
</dbReference>
<dbReference type="Gene3D" id="1.20.5.5160">
    <property type="match status" value="1"/>
</dbReference>
<keyword evidence="8 9" id="KW-0175">Coiled coil</keyword>
<feature type="domain" description="C3H1-type" evidence="13">
    <location>
        <begin position="14"/>
        <end position="42"/>
    </location>
</feature>